<comment type="subcellular location">
    <subcellularLocation>
        <location evidence="1">Cell membrane</location>
        <topology evidence="1">Multi-pass membrane protein</topology>
    </subcellularLocation>
</comment>
<evidence type="ECO:0000256" key="3">
    <source>
        <dbReference type="ARBA" id="ARBA00022692"/>
    </source>
</evidence>
<dbReference type="InterPro" id="IPR017039">
    <property type="entry name" value="Virul_fac_BrkB"/>
</dbReference>
<keyword evidence="5 6" id="KW-0472">Membrane</keyword>
<dbReference type="Pfam" id="PF03631">
    <property type="entry name" value="Virul_fac_BrkB"/>
    <property type="match status" value="1"/>
</dbReference>
<dbReference type="EMBL" id="FMDN01000032">
    <property type="protein sequence ID" value="SCG69893.1"/>
    <property type="molecule type" value="Genomic_DNA"/>
</dbReference>
<dbReference type="RefSeq" id="WP_091302593.1">
    <property type="nucleotide sequence ID" value="NZ_FMDN01000032.1"/>
</dbReference>
<accession>A0A1C5JHC7</accession>
<dbReference type="PIRSF" id="PIRSF035875">
    <property type="entry name" value="RNase_BN"/>
    <property type="match status" value="1"/>
</dbReference>
<evidence type="ECO:0000256" key="4">
    <source>
        <dbReference type="ARBA" id="ARBA00022989"/>
    </source>
</evidence>
<keyword evidence="3 6" id="KW-0812">Transmembrane</keyword>
<evidence type="ECO:0000256" key="2">
    <source>
        <dbReference type="ARBA" id="ARBA00022475"/>
    </source>
</evidence>
<gene>
    <name evidence="7" type="ORF">GA0070560_13230</name>
</gene>
<keyword evidence="8" id="KW-1185">Reference proteome</keyword>
<evidence type="ECO:0000313" key="8">
    <source>
        <dbReference type="Proteomes" id="UP000199408"/>
    </source>
</evidence>
<feature type="transmembrane region" description="Helical" evidence="6">
    <location>
        <begin position="158"/>
        <end position="185"/>
    </location>
</feature>
<evidence type="ECO:0000256" key="1">
    <source>
        <dbReference type="ARBA" id="ARBA00004651"/>
    </source>
</evidence>
<dbReference type="GO" id="GO:0005886">
    <property type="term" value="C:plasma membrane"/>
    <property type="evidence" value="ECO:0007669"/>
    <property type="project" value="UniProtKB-SubCell"/>
</dbReference>
<proteinExistence type="predicted"/>
<keyword evidence="4 6" id="KW-1133">Transmembrane helix</keyword>
<evidence type="ECO:0000256" key="5">
    <source>
        <dbReference type="ARBA" id="ARBA00023136"/>
    </source>
</evidence>
<feature type="transmembrane region" description="Helical" evidence="6">
    <location>
        <begin position="235"/>
        <end position="258"/>
    </location>
</feature>
<dbReference type="AlphaFoldDB" id="A0A1C5JHC7"/>
<evidence type="ECO:0000313" key="7">
    <source>
        <dbReference type="EMBL" id="SCG69893.1"/>
    </source>
</evidence>
<feature type="transmembrane region" description="Helical" evidence="6">
    <location>
        <begin position="54"/>
        <end position="74"/>
    </location>
</feature>
<evidence type="ECO:0000256" key="6">
    <source>
        <dbReference type="SAM" id="Phobius"/>
    </source>
</evidence>
<dbReference type="OrthoDB" id="3769784at2"/>
<organism evidence="7 8">
    <name type="scientific">Micromonospora halophytica</name>
    <dbReference type="NCBI Taxonomy" id="47864"/>
    <lineage>
        <taxon>Bacteria</taxon>
        <taxon>Bacillati</taxon>
        <taxon>Actinomycetota</taxon>
        <taxon>Actinomycetes</taxon>
        <taxon>Micromonosporales</taxon>
        <taxon>Micromonosporaceae</taxon>
        <taxon>Micromonospora</taxon>
    </lineage>
</organism>
<dbReference type="STRING" id="47864.GA0070560_13230"/>
<dbReference type="PANTHER" id="PTHR30213">
    <property type="entry name" value="INNER MEMBRANE PROTEIN YHJD"/>
    <property type="match status" value="1"/>
</dbReference>
<dbReference type="PANTHER" id="PTHR30213:SF0">
    <property type="entry name" value="UPF0761 MEMBRANE PROTEIN YIHY"/>
    <property type="match status" value="1"/>
</dbReference>
<reference evidence="8" key="1">
    <citation type="submission" date="2016-06" db="EMBL/GenBank/DDBJ databases">
        <authorList>
            <person name="Varghese N."/>
        </authorList>
    </citation>
    <scope>NUCLEOTIDE SEQUENCE [LARGE SCALE GENOMIC DNA]</scope>
    <source>
        <strain evidence="8">DSM 43171</strain>
    </source>
</reference>
<protein>
    <submittedName>
        <fullName evidence="7">YihY family inner membrane protein</fullName>
    </submittedName>
</protein>
<dbReference type="Proteomes" id="UP000199408">
    <property type="component" value="Unassembled WGS sequence"/>
</dbReference>
<keyword evidence="2" id="KW-1003">Cell membrane</keyword>
<name>A0A1C5JHC7_9ACTN</name>
<feature type="transmembrane region" description="Helical" evidence="6">
    <location>
        <begin position="205"/>
        <end position="223"/>
    </location>
</feature>
<feature type="transmembrane region" description="Helical" evidence="6">
    <location>
        <begin position="278"/>
        <end position="297"/>
    </location>
</feature>
<sequence length="333" mass="35912">MSSTKLVPETRLMSEEELSADDAWHTLRRHGGWCLLRDAFIRFRYGDGFSHSRAFALQLCLAVVPFMIALTGLITELGVEEGGQVVADTVLALTPGQSEEVVRELLGEGDRVERAGEVALSLGLLTGLVALTTTMAQIERGANRIYGVERDRPALWKYVRAAVLAMAAGLPALAGFLILVGGGAMGDSVERHYEWGDLAAGAWDVVRWPLSLGLTVLAVAVIFRHAPRRNQPGLSWLFFGAGIATALWWLASLLLAGYVKFGGGFGQTYGALTGMMALLLWANLTGMALFGGLSFAAQLEAMRIGVREPAQPDLWEPEAEREGLHDTGDMTSL</sequence>